<accession>A0A9N9IJ91</accession>
<feature type="non-terminal residue" evidence="1">
    <location>
        <position position="1"/>
    </location>
</feature>
<keyword evidence="2" id="KW-1185">Reference proteome</keyword>
<sequence length="51" mass="5063">AFVVGNSSCIAAIKAGSALVKITCGADLCIASLICYNIHLSASFVSSSVSV</sequence>
<reference evidence="1" key="1">
    <citation type="submission" date="2021-06" db="EMBL/GenBank/DDBJ databases">
        <authorList>
            <person name="Kallberg Y."/>
            <person name="Tangrot J."/>
            <person name="Rosling A."/>
        </authorList>
    </citation>
    <scope>NUCLEOTIDE SEQUENCE</scope>
    <source>
        <strain evidence="1">MA453B</strain>
    </source>
</reference>
<name>A0A9N9IJ91_9GLOM</name>
<protein>
    <submittedName>
        <fullName evidence="1">8790_t:CDS:1</fullName>
    </submittedName>
</protein>
<comment type="caution">
    <text evidence="1">The sequence shown here is derived from an EMBL/GenBank/DDBJ whole genome shotgun (WGS) entry which is preliminary data.</text>
</comment>
<dbReference type="Proteomes" id="UP000789405">
    <property type="component" value="Unassembled WGS sequence"/>
</dbReference>
<evidence type="ECO:0000313" key="2">
    <source>
        <dbReference type="Proteomes" id="UP000789405"/>
    </source>
</evidence>
<evidence type="ECO:0000313" key="1">
    <source>
        <dbReference type="EMBL" id="CAG8738646.1"/>
    </source>
</evidence>
<gene>
    <name evidence="1" type="ORF">DERYTH_LOCUS15798</name>
</gene>
<organism evidence="1 2">
    <name type="scientific">Dentiscutata erythropus</name>
    <dbReference type="NCBI Taxonomy" id="1348616"/>
    <lineage>
        <taxon>Eukaryota</taxon>
        <taxon>Fungi</taxon>
        <taxon>Fungi incertae sedis</taxon>
        <taxon>Mucoromycota</taxon>
        <taxon>Glomeromycotina</taxon>
        <taxon>Glomeromycetes</taxon>
        <taxon>Diversisporales</taxon>
        <taxon>Gigasporaceae</taxon>
        <taxon>Dentiscutata</taxon>
    </lineage>
</organism>
<dbReference type="EMBL" id="CAJVPY010013123">
    <property type="protein sequence ID" value="CAG8738646.1"/>
    <property type="molecule type" value="Genomic_DNA"/>
</dbReference>
<dbReference type="AlphaFoldDB" id="A0A9N9IJ91"/>
<proteinExistence type="predicted"/>